<proteinExistence type="predicted"/>
<evidence type="ECO:0000313" key="2">
    <source>
        <dbReference type="Proteomes" id="UP000007721"/>
    </source>
</evidence>
<accession>B9M6J5</accession>
<dbReference type="KEGG" id="geo:Geob_1697"/>
<dbReference type="eggNOG" id="ENOG50343ZC">
    <property type="taxonomic scope" value="Bacteria"/>
</dbReference>
<dbReference type="AlphaFoldDB" id="B9M6J5"/>
<keyword evidence="2" id="KW-1185">Reference proteome</keyword>
<protein>
    <submittedName>
        <fullName evidence="1">Uncharacterized protein</fullName>
    </submittedName>
</protein>
<dbReference type="EMBL" id="CP001390">
    <property type="protein sequence ID" value="ACM20055.1"/>
    <property type="molecule type" value="Genomic_DNA"/>
</dbReference>
<reference evidence="1 2" key="1">
    <citation type="submission" date="2009-01" db="EMBL/GenBank/DDBJ databases">
        <title>Complete sequence of Geobacter sp. FRC-32.</title>
        <authorList>
            <consortium name="US DOE Joint Genome Institute"/>
            <person name="Lucas S."/>
            <person name="Copeland A."/>
            <person name="Lapidus A."/>
            <person name="Glavina del Rio T."/>
            <person name="Dalin E."/>
            <person name="Tice H."/>
            <person name="Bruce D."/>
            <person name="Goodwin L."/>
            <person name="Pitluck S."/>
            <person name="Saunders E."/>
            <person name="Brettin T."/>
            <person name="Detter J.C."/>
            <person name="Han C."/>
            <person name="Larimer F."/>
            <person name="Land M."/>
            <person name="Hauser L."/>
            <person name="Kyrpides N."/>
            <person name="Ovchinnikova G."/>
            <person name="Kostka J."/>
            <person name="Richardson P."/>
        </authorList>
    </citation>
    <scope>NUCLEOTIDE SEQUENCE [LARGE SCALE GENOMIC DNA]</scope>
    <source>
        <strain evidence="2">DSM 22248 / JCM 15807 / FRC-32</strain>
    </source>
</reference>
<dbReference type="OrthoDB" id="5398586at2"/>
<dbReference type="HOGENOM" id="CLU_2154754_0_0_7"/>
<dbReference type="STRING" id="316067.Geob_1697"/>
<evidence type="ECO:0000313" key="1">
    <source>
        <dbReference type="EMBL" id="ACM20055.1"/>
    </source>
</evidence>
<sequence length="111" mass="12665">MADLIDVPPDMTVKDIIIMKRLQNDFFAEVRLVMRNGQYEAALFLNDRFKPGPPIPQPLDNPSGDLTHWMGVRPSVGLTAEEAERILDEVSAENAIHHKRMNERWGKNNDV</sequence>
<dbReference type="Proteomes" id="UP000007721">
    <property type="component" value="Chromosome"/>
</dbReference>
<gene>
    <name evidence="1" type="ordered locus">Geob_1697</name>
</gene>
<name>B9M6J5_GEODF</name>
<organism evidence="1 2">
    <name type="scientific">Geotalea daltonii (strain DSM 22248 / JCM 15807 / FRC-32)</name>
    <name type="common">Geobacter daltonii</name>
    <dbReference type="NCBI Taxonomy" id="316067"/>
    <lineage>
        <taxon>Bacteria</taxon>
        <taxon>Pseudomonadati</taxon>
        <taxon>Thermodesulfobacteriota</taxon>
        <taxon>Desulfuromonadia</taxon>
        <taxon>Geobacterales</taxon>
        <taxon>Geobacteraceae</taxon>
        <taxon>Geotalea</taxon>
    </lineage>
</organism>
<dbReference type="RefSeq" id="WP_012646784.1">
    <property type="nucleotide sequence ID" value="NC_011979.1"/>
</dbReference>